<feature type="region of interest" description="Disordered" evidence="2">
    <location>
        <begin position="1"/>
        <end position="23"/>
    </location>
</feature>
<dbReference type="STRING" id="27349.A0A0L6VDX4"/>
<reference evidence="4 5" key="1">
    <citation type="submission" date="2015-08" db="EMBL/GenBank/DDBJ databases">
        <title>Next Generation Sequencing and Analysis of the Genome of Puccinia sorghi L Schw, the Causal Agent of Maize Common Rust.</title>
        <authorList>
            <person name="Rochi L."/>
            <person name="Burguener G."/>
            <person name="Darino M."/>
            <person name="Turjanski A."/>
            <person name="Kreff E."/>
            <person name="Dieguez M.J."/>
            <person name="Sacco F."/>
        </authorList>
    </citation>
    <scope>NUCLEOTIDE SEQUENCE [LARGE SCALE GENOMIC DNA]</scope>
    <source>
        <strain evidence="4 5">RO10H11247</strain>
    </source>
</reference>
<dbReference type="OrthoDB" id="3364872at2759"/>
<dbReference type="VEuPathDB" id="FungiDB:VP01_1865g5"/>
<evidence type="ECO:0000313" key="4">
    <source>
        <dbReference type="EMBL" id="KNZ58772.1"/>
    </source>
</evidence>
<evidence type="ECO:0000259" key="3">
    <source>
        <dbReference type="Pfam" id="PF09073"/>
    </source>
</evidence>
<dbReference type="Pfam" id="PF09073">
    <property type="entry name" value="BUD22"/>
    <property type="match status" value="1"/>
</dbReference>
<name>A0A0L6VDX4_9BASI</name>
<accession>A0A0L6VDX4</accession>
<feature type="region of interest" description="Disordered" evidence="2">
    <location>
        <begin position="156"/>
        <end position="202"/>
    </location>
</feature>
<evidence type="ECO:0000256" key="1">
    <source>
        <dbReference type="ARBA" id="ARBA00023054"/>
    </source>
</evidence>
<dbReference type="Proteomes" id="UP000037035">
    <property type="component" value="Unassembled WGS sequence"/>
</dbReference>
<sequence>MDTHQERPAKRTKTENENSDPDHQLILALRNLSRAAKKSKAFEIQHLVRKIRSVKDGKPIRGKESTAVDVQSLEADLNQFKSIHVENLSKKILYTRLKRQSPELITRSIFSDLYESKEPVQLTRIENKISSQKSLSELLRQTVSKLLVDLQLHHPVDKPHSKAEPTSVSSEKLATKEILPSTRQPLPRSGSSELSGSEDEVELLGEDLDEAVARELADLDGGTGREGSSEAEGSTPATSDVDDDGSQSDSSDEHPDSQQPPDLARKTKLSKPTSNKPGTRPSSSTFLPALNVGYTLGDSDASSDLDIDDLAVDKMERERGRKNRRGQQARRAIWEKKYGKSAKHLMKLKQNQGSKQQKPAEGIRPRVTGNSQRATSHGKHANEGKTTGSNSEPVAAAPKRAGDPQLHPSWIAKQNQLKNLAALKPAGKKILFD</sequence>
<feature type="compositionally biased region" description="Polar residues" evidence="2">
    <location>
        <begin position="270"/>
        <end position="286"/>
    </location>
</feature>
<gene>
    <name evidence="4" type="ORF">VP01_1865g5</name>
</gene>
<keyword evidence="1" id="KW-0175">Coiled coil</keyword>
<organism evidence="4 5">
    <name type="scientific">Puccinia sorghi</name>
    <dbReference type="NCBI Taxonomy" id="27349"/>
    <lineage>
        <taxon>Eukaryota</taxon>
        <taxon>Fungi</taxon>
        <taxon>Dikarya</taxon>
        <taxon>Basidiomycota</taxon>
        <taxon>Pucciniomycotina</taxon>
        <taxon>Pucciniomycetes</taxon>
        <taxon>Pucciniales</taxon>
        <taxon>Pucciniaceae</taxon>
        <taxon>Puccinia</taxon>
    </lineage>
</organism>
<dbReference type="GO" id="GO:0030686">
    <property type="term" value="C:90S preribosome"/>
    <property type="evidence" value="ECO:0007669"/>
    <property type="project" value="TreeGrafter"/>
</dbReference>
<dbReference type="AlphaFoldDB" id="A0A0L6VDX4"/>
<dbReference type="PANTHER" id="PTHR23325">
    <property type="entry name" value="SERUM RESPONSE FACTOR-BINDING"/>
    <property type="match status" value="1"/>
</dbReference>
<dbReference type="GO" id="GO:0005634">
    <property type="term" value="C:nucleus"/>
    <property type="evidence" value="ECO:0007669"/>
    <property type="project" value="TreeGrafter"/>
</dbReference>
<protein>
    <recommendedName>
        <fullName evidence="3">Bud22 domain-containing protein</fullName>
    </recommendedName>
</protein>
<feature type="region of interest" description="Disordered" evidence="2">
    <location>
        <begin position="219"/>
        <end position="306"/>
    </location>
</feature>
<feature type="region of interest" description="Disordered" evidence="2">
    <location>
        <begin position="314"/>
        <end position="333"/>
    </location>
</feature>
<dbReference type="InterPro" id="IPR037393">
    <property type="entry name" value="Bud22/SRFB1"/>
</dbReference>
<keyword evidence="5" id="KW-1185">Reference proteome</keyword>
<evidence type="ECO:0000313" key="5">
    <source>
        <dbReference type="Proteomes" id="UP000037035"/>
    </source>
</evidence>
<dbReference type="GO" id="GO:0030490">
    <property type="term" value="P:maturation of SSU-rRNA"/>
    <property type="evidence" value="ECO:0007669"/>
    <property type="project" value="TreeGrafter"/>
</dbReference>
<comment type="caution">
    <text evidence="4">The sequence shown here is derived from an EMBL/GenBank/DDBJ whole genome shotgun (WGS) entry which is preliminary data.</text>
</comment>
<dbReference type="InterPro" id="IPR015158">
    <property type="entry name" value="Bud22_dom"/>
</dbReference>
<feature type="region of interest" description="Disordered" evidence="2">
    <location>
        <begin position="338"/>
        <end position="410"/>
    </location>
</feature>
<dbReference type="EMBL" id="LAVV01006687">
    <property type="protein sequence ID" value="KNZ58772.1"/>
    <property type="molecule type" value="Genomic_DNA"/>
</dbReference>
<feature type="domain" description="Bud22" evidence="3">
    <location>
        <begin position="28"/>
        <end position="433"/>
    </location>
</feature>
<proteinExistence type="predicted"/>
<evidence type="ECO:0000256" key="2">
    <source>
        <dbReference type="SAM" id="MobiDB-lite"/>
    </source>
</evidence>
<dbReference type="PANTHER" id="PTHR23325:SF1">
    <property type="entry name" value="SERUM RESPONSE FACTOR-BINDING PROTEIN 1"/>
    <property type="match status" value="1"/>
</dbReference>